<dbReference type="Proteomes" id="UP001443914">
    <property type="component" value="Unassembled WGS sequence"/>
</dbReference>
<dbReference type="InterPro" id="IPR036915">
    <property type="entry name" value="Cyclin-like_sf"/>
</dbReference>
<feature type="domain" description="Cyclin C-terminal" evidence="1">
    <location>
        <begin position="183"/>
        <end position="258"/>
    </location>
</feature>
<proteinExistence type="predicted"/>
<evidence type="ECO:0000259" key="1">
    <source>
        <dbReference type="Pfam" id="PF02984"/>
    </source>
</evidence>
<dbReference type="Gene3D" id="1.10.472.10">
    <property type="entry name" value="Cyclin-like"/>
    <property type="match status" value="2"/>
</dbReference>
<dbReference type="AlphaFoldDB" id="A0AAW1HMZ1"/>
<evidence type="ECO:0000313" key="3">
    <source>
        <dbReference type="Proteomes" id="UP001443914"/>
    </source>
</evidence>
<name>A0AAW1HMZ1_SAPOF</name>
<organism evidence="2 3">
    <name type="scientific">Saponaria officinalis</name>
    <name type="common">Common soapwort</name>
    <name type="synonym">Lychnis saponaria</name>
    <dbReference type="NCBI Taxonomy" id="3572"/>
    <lineage>
        <taxon>Eukaryota</taxon>
        <taxon>Viridiplantae</taxon>
        <taxon>Streptophyta</taxon>
        <taxon>Embryophyta</taxon>
        <taxon>Tracheophyta</taxon>
        <taxon>Spermatophyta</taxon>
        <taxon>Magnoliopsida</taxon>
        <taxon>eudicotyledons</taxon>
        <taxon>Gunneridae</taxon>
        <taxon>Pentapetalae</taxon>
        <taxon>Caryophyllales</taxon>
        <taxon>Caryophyllaceae</taxon>
        <taxon>Caryophylleae</taxon>
        <taxon>Saponaria</taxon>
    </lineage>
</organism>
<comment type="caution">
    <text evidence="2">The sequence shown here is derived from an EMBL/GenBank/DDBJ whole genome shotgun (WGS) entry which is preliminary data.</text>
</comment>
<dbReference type="Pfam" id="PF02984">
    <property type="entry name" value="Cyclin_C"/>
    <property type="match status" value="1"/>
</dbReference>
<keyword evidence="3" id="KW-1185">Reference proteome</keyword>
<dbReference type="InterPro" id="IPR004367">
    <property type="entry name" value="Cyclin_C-dom"/>
</dbReference>
<reference evidence="2" key="1">
    <citation type="submission" date="2024-03" db="EMBL/GenBank/DDBJ databases">
        <title>WGS assembly of Saponaria officinalis var. Norfolk2.</title>
        <authorList>
            <person name="Jenkins J."/>
            <person name="Shu S."/>
            <person name="Grimwood J."/>
            <person name="Barry K."/>
            <person name="Goodstein D."/>
            <person name="Schmutz J."/>
            <person name="Leebens-Mack J."/>
            <person name="Osbourn A."/>
        </authorList>
    </citation>
    <scope>NUCLEOTIDE SEQUENCE [LARGE SCALE GENOMIC DNA]</scope>
    <source>
        <strain evidence="2">JIC</strain>
    </source>
</reference>
<dbReference type="SUPFAM" id="SSF47954">
    <property type="entry name" value="Cyclin-like"/>
    <property type="match status" value="1"/>
</dbReference>
<dbReference type="EMBL" id="JBDFQZ010000011">
    <property type="protein sequence ID" value="KAK9677754.1"/>
    <property type="molecule type" value="Genomic_DNA"/>
</dbReference>
<accession>A0AAW1HMZ1</accession>
<evidence type="ECO:0000313" key="2">
    <source>
        <dbReference type="EMBL" id="KAK9677754.1"/>
    </source>
</evidence>
<sequence length="276" mass="31144">MANYIDETDLLCYENFNIDGPIYPHTMNLTIEAQPEALKFFVDEKMQPGRLLPASYLNTPVIGPFERGKVVVTLIKMTENLQIEEEALFLSINVMDQFFSETNVCTENLDHLIPGFLYHGVMLADSLGQIKVCPSMMSICEAAGNLTKEEMDVICDKIGNQIDGRTRRTTSLAAMGYMVLHDKYASFLLKLTLSQHEFLQFPPSMVAATAVHISCLLHPSKMARMKIHVTISGYPSQQLQSCFNLMFTLLQDRHKASLIKLLHLNVIRELQPETNA</sequence>
<gene>
    <name evidence="2" type="ORF">RND81_11G164900</name>
</gene>
<protein>
    <recommendedName>
        <fullName evidence="1">Cyclin C-terminal domain-containing protein</fullName>
    </recommendedName>
</protein>